<proteinExistence type="predicted"/>
<keyword evidence="2" id="KW-1185">Reference proteome</keyword>
<dbReference type="EMBL" id="JXLP01000005">
    <property type="protein sequence ID" value="KIL79060.1"/>
    <property type="molecule type" value="Genomic_DNA"/>
</dbReference>
<accession>A0ABR5AWE5</accession>
<dbReference type="Proteomes" id="UP000031982">
    <property type="component" value="Unassembled WGS sequence"/>
</dbReference>
<reference evidence="1 2" key="1">
    <citation type="submission" date="2015-01" db="EMBL/GenBank/DDBJ databases">
        <title>Genome Assembly of Bacillus badius MTCC 1458.</title>
        <authorList>
            <person name="Verma A."/>
            <person name="Khatri I."/>
            <person name="Mual P."/>
            <person name="Subramanian S."/>
            <person name="Krishnamurthi S."/>
        </authorList>
    </citation>
    <scope>NUCLEOTIDE SEQUENCE [LARGE SCALE GENOMIC DNA]</scope>
    <source>
        <strain evidence="1 2">MTCC 1458</strain>
    </source>
</reference>
<dbReference type="RefSeq" id="WP_327809033.1">
    <property type="nucleotide sequence ID" value="NZ_JARLVI010000015.1"/>
</dbReference>
<gene>
    <name evidence="1" type="ORF">SD77_3861</name>
</gene>
<sequence length="47" mass="5837">MDQTCFYCDEDLTQKRTHYISFFHENQEREETMCEYCYSEWLQGIKG</sequence>
<protein>
    <recommendedName>
        <fullName evidence="3">Small CPxCG-related zinc finger protein</fullName>
    </recommendedName>
</protein>
<organism evidence="1 2">
    <name type="scientific">Bacillus badius</name>
    <dbReference type="NCBI Taxonomy" id="1455"/>
    <lineage>
        <taxon>Bacteria</taxon>
        <taxon>Bacillati</taxon>
        <taxon>Bacillota</taxon>
        <taxon>Bacilli</taxon>
        <taxon>Bacillales</taxon>
        <taxon>Bacillaceae</taxon>
        <taxon>Pseudobacillus</taxon>
    </lineage>
</organism>
<name>A0ABR5AWE5_BACBA</name>
<evidence type="ECO:0008006" key="3">
    <source>
        <dbReference type="Google" id="ProtNLM"/>
    </source>
</evidence>
<evidence type="ECO:0000313" key="2">
    <source>
        <dbReference type="Proteomes" id="UP000031982"/>
    </source>
</evidence>
<comment type="caution">
    <text evidence="1">The sequence shown here is derived from an EMBL/GenBank/DDBJ whole genome shotgun (WGS) entry which is preliminary data.</text>
</comment>
<evidence type="ECO:0000313" key="1">
    <source>
        <dbReference type="EMBL" id="KIL79060.1"/>
    </source>
</evidence>